<dbReference type="GO" id="GO:0008270">
    <property type="term" value="F:zinc ion binding"/>
    <property type="evidence" value="ECO:0007669"/>
    <property type="project" value="UniProtKB-KW"/>
</dbReference>
<evidence type="ECO:0000256" key="2">
    <source>
        <dbReference type="SAM" id="MobiDB-lite"/>
    </source>
</evidence>
<name>A0A444Y008_ARAHY</name>
<keyword evidence="1" id="KW-0862">Zinc</keyword>
<dbReference type="Proteomes" id="UP000289738">
    <property type="component" value="Chromosome B08"/>
</dbReference>
<protein>
    <recommendedName>
        <fullName evidence="3">C2H2-type domain-containing protein</fullName>
    </recommendedName>
</protein>
<keyword evidence="5" id="KW-1185">Reference proteome</keyword>
<evidence type="ECO:0000256" key="1">
    <source>
        <dbReference type="PROSITE-ProRule" id="PRU00042"/>
    </source>
</evidence>
<dbReference type="AlphaFoldDB" id="A0A444Y008"/>
<feature type="region of interest" description="Disordered" evidence="2">
    <location>
        <begin position="1"/>
        <end position="69"/>
    </location>
</feature>
<evidence type="ECO:0000313" key="4">
    <source>
        <dbReference type="EMBL" id="RYQ95255.1"/>
    </source>
</evidence>
<feature type="compositionally biased region" description="Low complexity" evidence="2">
    <location>
        <begin position="36"/>
        <end position="50"/>
    </location>
</feature>
<reference evidence="4 5" key="1">
    <citation type="submission" date="2019-01" db="EMBL/GenBank/DDBJ databases">
        <title>Sequencing of cultivated peanut Arachis hypogaea provides insights into genome evolution and oil improvement.</title>
        <authorList>
            <person name="Chen X."/>
        </authorList>
    </citation>
    <scope>NUCLEOTIDE SEQUENCE [LARGE SCALE GENOMIC DNA]</scope>
    <source>
        <strain evidence="5">cv. Fuhuasheng</strain>
        <tissue evidence="4">Leaves</tissue>
    </source>
</reference>
<sequence>MSGINQLDMNQKLKEKRTRGYNNDDDVNSNFIHHASSSSSKGPIRNNINQQHHHHDDPDNNNQKKVIDDVVVNDGENGRIQSLPYKKNRPYTCSKCMVVFETSQKFTAHISSHYKLKSKVERMKRQMAKMMRRSKKTAILEHQQQHIKNFRGGEGSDHRADGAAD</sequence>
<proteinExistence type="predicted"/>
<dbReference type="EMBL" id="SDMP01000018">
    <property type="protein sequence ID" value="RYQ95255.1"/>
    <property type="molecule type" value="Genomic_DNA"/>
</dbReference>
<dbReference type="Gene3D" id="3.30.160.60">
    <property type="entry name" value="Classic Zinc Finger"/>
    <property type="match status" value="1"/>
</dbReference>
<gene>
    <name evidence="4" type="ORF">Ahy_B08g090321</name>
</gene>
<keyword evidence="1" id="KW-0863">Zinc-finger</keyword>
<dbReference type="PROSITE" id="PS00028">
    <property type="entry name" value="ZINC_FINGER_C2H2_1"/>
    <property type="match status" value="1"/>
</dbReference>
<comment type="caution">
    <text evidence="4">The sequence shown here is derived from an EMBL/GenBank/DDBJ whole genome shotgun (WGS) entry which is preliminary data.</text>
</comment>
<keyword evidence="1" id="KW-0479">Metal-binding</keyword>
<evidence type="ECO:0000259" key="3">
    <source>
        <dbReference type="PROSITE" id="PS50157"/>
    </source>
</evidence>
<evidence type="ECO:0000313" key="5">
    <source>
        <dbReference type="Proteomes" id="UP000289738"/>
    </source>
</evidence>
<feature type="domain" description="C2H2-type" evidence="3">
    <location>
        <begin position="91"/>
        <end position="118"/>
    </location>
</feature>
<dbReference type="InterPro" id="IPR013087">
    <property type="entry name" value="Znf_C2H2_type"/>
</dbReference>
<accession>A0A444Y008</accession>
<dbReference type="PROSITE" id="PS50157">
    <property type="entry name" value="ZINC_FINGER_C2H2_2"/>
    <property type="match status" value="1"/>
</dbReference>
<organism evidence="4 5">
    <name type="scientific">Arachis hypogaea</name>
    <name type="common">Peanut</name>
    <dbReference type="NCBI Taxonomy" id="3818"/>
    <lineage>
        <taxon>Eukaryota</taxon>
        <taxon>Viridiplantae</taxon>
        <taxon>Streptophyta</taxon>
        <taxon>Embryophyta</taxon>
        <taxon>Tracheophyta</taxon>
        <taxon>Spermatophyta</taxon>
        <taxon>Magnoliopsida</taxon>
        <taxon>eudicotyledons</taxon>
        <taxon>Gunneridae</taxon>
        <taxon>Pentapetalae</taxon>
        <taxon>rosids</taxon>
        <taxon>fabids</taxon>
        <taxon>Fabales</taxon>
        <taxon>Fabaceae</taxon>
        <taxon>Papilionoideae</taxon>
        <taxon>50 kb inversion clade</taxon>
        <taxon>dalbergioids sensu lato</taxon>
        <taxon>Dalbergieae</taxon>
        <taxon>Pterocarpus clade</taxon>
        <taxon>Arachis</taxon>
    </lineage>
</organism>